<proteinExistence type="predicted"/>
<dbReference type="Proteomes" id="UP001220395">
    <property type="component" value="Chromosome"/>
</dbReference>
<sequence length="113" mass="11559">MRGTALGASFGIAAAMIAAVAFSGRPVAASISLSDARLIVSGPADGLRRFVALQGSRNPALPVVPAAADEAGRAQAVVHLPDDFTGRQLINTTREALTAGLSYRVEGRVMGRS</sequence>
<organism evidence="1 2">
    <name type="scientific">Sphingomonas naphthae</name>
    <dbReference type="NCBI Taxonomy" id="1813468"/>
    <lineage>
        <taxon>Bacteria</taxon>
        <taxon>Pseudomonadati</taxon>
        <taxon>Pseudomonadota</taxon>
        <taxon>Alphaproteobacteria</taxon>
        <taxon>Sphingomonadales</taxon>
        <taxon>Sphingomonadaceae</taxon>
        <taxon>Sphingomonas</taxon>
    </lineage>
</organism>
<keyword evidence="2" id="KW-1185">Reference proteome</keyword>
<protein>
    <submittedName>
        <fullName evidence="1">Uncharacterized protein</fullName>
    </submittedName>
</protein>
<name>A0ABY7TL26_9SPHN</name>
<accession>A0ABY7TL26</accession>
<evidence type="ECO:0000313" key="1">
    <source>
        <dbReference type="EMBL" id="WCT73650.1"/>
    </source>
</evidence>
<reference evidence="1 2" key="1">
    <citation type="submission" date="2023-02" db="EMBL/GenBank/DDBJ databases">
        <title>Genome sequence of Sphingomonas naphthae.</title>
        <authorList>
            <person name="Kim S."/>
            <person name="Heo J."/>
            <person name="Kwon S.-W."/>
        </authorList>
    </citation>
    <scope>NUCLEOTIDE SEQUENCE [LARGE SCALE GENOMIC DNA]</scope>
    <source>
        <strain evidence="1 2">KACC 18716</strain>
    </source>
</reference>
<dbReference type="EMBL" id="CP117411">
    <property type="protein sequence ID" value="WCT73650.1"/>
    <property type="molecule type" value="Genomic_DNA"/>
</dbReference>
<evidence type="ECO:0000313" key="2">
    <source>
        <dbReference type="Proteomes" id="UP001220395"/>
    </source>
</evidence>
<dbReference type="RefSeq" id="WP_273688055.1">
    <property type="nucleotide sequence ID" value="NZ_CP117411.1"/>
</dbReference>
<gene>
    <name evidence="1" type="ORF">PQ455_18900</name>
</gene>